<evidence type="ECO:0000256" key="2">
    <source>
        <dbReference type="ARBA" id="ARBA00008936"/>
    </source>
</evidence>
<dbReference type="GeneID" id="71928165"/>
<protein>
    <recommendedName>
        <fullName evidence="12">A-type ATP synthase subunit A</fullName>
        <ecNumber evidence="12">7.1.2.2</ecNumber>
    </recommendedName>
</protein>
<evidence type="ECO:0000256" key="12">
    <source>
        <dbReference type="HAMAP-Rule" id="MF_00309"/>
    </source>
</evidence>
<dbReference type="InterPro" id="IPR031686">
    <property type="entry name" value="ATP-synth_a_Xtn"/>
</dbReference>
<evidence type="ECO:0000259" key="16">
    <source>
        <dbReference type="Pfam" id="PF22919"/>
    </source>
</evidence>
<comment type="catalytic activity">
    <reaction evidence="12">
        <text>ATP + H2O + 4 H(+)(in) = ADP + phosphate + 5 H(+)(out)</text>
        <dbReference type="Rhea" id="RHEA:57720"/>
        <dbReference type="ChEBI" id="CHEBI:15377"/>
        <dbReference type="ChEBI" id="CHEBI:15378"/>
        <dbReference type="ChEBI" id="CHEBI:30616"/>
        <dbReference type="ChEBI" id="CHEBI:43474"/>
        <dbReference type="ChEBI" id="CHEBI:456216"/>
        <dbReference type="EC" id="7.1.2.2"/>
    </reaction>
</comment>
<feature type="domain" description="ATPase F1/V1/A1 complex alpha/beta subunit N-terminal" evidence="14">
    <location>
        <begin position="16"/>
        <end position="77"/>
    </location>
</feature>
<evidence type="ECO:0000256" key="11">
    <source>
        <dbReference type="ARBA" id="ARBA00023310"/>
    </source>
</evidence>
<dbReference type="InterPro" id="IPR005726">
    <property type="entry name" value="ATP_synth_asu_arc"/>
</dbReference>
<keyword evidence="4 12" id="KW-1003">Cell membrane</keyword>
<evidence type="ECO:0000256" key="1">
    <source>
        <dbReference type="ARBA" id="ARBA00004184"/>
    </source>
</evidence>
<keyword evidence="8 12" id="KW-1278">Translocase</keyword>
<evidence type="ECO:0000313" key="17">
    <source>
        <dbReference type="EMBL" id="UPM42085.1"/>
    </source>
</evidence>
<dbReference type="Pfam" id="PF16886">
    <property type="entry name" value="ATP-synt_ab_Xtn"/>
    <property type="match status" value="1"/>
</dbReference>
<dbReference type="InterPro" id="IPR055190">
    <property type="entry name" value="ATP-synt_VA_C"/>
</dbReference>
<feature type="binding site" evidence="12">
    <location>
        <begin position="238"/>
        <end position="245"/>
    </location>
    <ligand>
        <name>ATP</name>
        <dbReference type="ChEBI" id="CHEBI:30616"/>
    </ligand>
</feature>
<keyword evidence="9 12" id="KW-0406">Ion transport</keyword>
<dbReference type="Proteomes" id="UP000831768">
    <property type="component" value="Chromosome"/>
</dbReference>
<dbReference type="InterPro" id="IPR020003">
    <property type="entry name" value="ATPase_a/bsu_AS"/>
</dbReference>
<comment type="similarity">
    <text evidence="2 12">Belongs to the ATPase alpha/beta chains family.</text>
</comment>
<evidence type="ECO:0000256" key="6">
    <source>
        <dbReference type="ARBA" id="ARBA00022781"/>
    </source>
</evidence>
<dbReference type="RefSeq" id="WP_247992763.1">
    <property type="nucleotide sequence ID" value="NZ_CP096019.1"/>
</dbReference>
<evidence type="ECO:0000256" key="7">
    <source>
        <dbReference type="ARBA" id="ARBA00022840"/>
    </source>
</evidence>
<keyword evidence="18" id="KW-1185">Reference proteome</keyword>
<dbReference type="Gene3D" id="3.40.50.300">
    <property type="entry name" value="P-loop containing nucleotide triphosphate hydrolases"/>
    <property type="match status" value="1"/>
</dbReference>
<organism evidence="17 18">
    <name type="scientific">Halocatena salina</name>
    <dbReference type="NCBI Taxonomy" id="2934340"/>
    <lineage>
        <taxon>Archaea</taxon>
        <taxon>Methanobacteriati</taxon>
        <taxon>Methanobacteriota</taxon>
        <taxon>Stenosarchaea group</taxon>
        <taxon>Halobacteria</taxon>
        <taxon>Halobacteriales</taxon>
        <taxon>Natronomonadaceae</taxon>
        <taxon>Halocatena</taxon>
    </lineage>
</organism>
<dbReference type="InterPro" id="IPR000194">
    <property type="entry name" value="ATPase_F1/V1/A1_a/bsu_nucl-bd"/>
</dbReference>
<feature type="domain" description="ATP synthase A/B type C-terminal" evidence="16">
    <location>
        <begin position="447"/>
        <end position="549"/>
    </location>
</feature>
<evidence type="ECO:0000259" key="15">
    <source>
        <dbReference type="Pfam" id="PF16886"/>
    </source>
</evidence>
<dbReference type="Gene3D" id="2.40.50.100">
    <property type="match status" value="1"/>
</dbReference>
<dbReference type="Pfam" id="PF22919">
    <property type="entry name" value="ATP-synt_VA_C"/>
    <property type="match status" value="1"/>
</dbReference>
<dbReference type="Pfam" id="PF02874">
    <property type="entry name" value="ATP-synt_ab_N"/>
    <property type="match status" value="1"/>
</dbReference>
<dbReference type="PANTHER" id="PTHR43607">
    <property type="entry name" value="V-TYPE PROTON ATPASE CATALYTIC SUBUNIT A"/>
    <property type="match status" value="1"/>
</dbReference>
<dbReference type="GO" id="GO:0005524">
    <property type="term" value="F:ATP binding"/>
    <property type="evidence" value="ECO:0007669"/>
    <property type="project" value="UniProtKB-UniRule"/>
</dbReference>
<reference evidence="17" key="1">
    <citation type="submission" date="2022-04" db="EMBL/GenBank/DDBJ databases">
        <title>Halocatena sp. nov., isolated from a salt lake.</title>
        <authorList>
            <person name="Cui H.-L."/>
        </authorList>
    </citation>
    <scope>NUCLEOTIDE SEQUENCE</scope>
    <source>
        <strain evidence="17">AD-1</strain>
    </source>
</reference>
<dbReference type="GO" id="GO:0005886">
    <property type="term" value="C:plasma membrane"/>
    <property type="evidence" value="ECO:0007669"/>
    <property type="project" value="UniProtKB-SubCell"/>
</dbReference>
<dbReference type="GO" id="GO:0046961">
    <property type="term" value="F:proton-transporting ATPase activity, rotational mechanism"/>
    <property type="evidence" value="ECO:0007669"/>
    <property type="project" value="InterPro"/>
</dbReference>
<dbReference type="FunFam" id="1.10.1140.10:FF:000002">
    <property type="entry name" value="V-type proton ATPase catalytic subunit A"/>
    <property type="match status" value="1"/>
</dbReference>
<evidence type="ECO:0000256" key="3">
    <source>
        <dbReference type="ARBA" id="ARBA00022448"/>
    </source>
</evidence>
<dbReference type="HAMAP" id="MF_00309">
    <property type="entry name" value="ATP_synth_A_arch"/>
    <property type="match status" value="1"/>
</dbReference>
<evidence type="ECO:0000259" key="13">
    <source>
        <dbReference type="Pfam" id="PF00006"/>
    </source>
</evidence>
<keyword evidence="6 12" id="KW-0375">Hydrogen ion transport</keyword>
<dbReference type="InterPro" id="IPR024034">
    <property type="entry name" value="ATPase_F1/V1_b/a_C"/>
</dbReference>
<keyword evidence="3 12" id="KW-0813">Transport</keyword>
<evidence type="ECO:0000313" key="18">
    <source>
        <dbReference type="Proteomes" id="UP000831768"/>
    </source>
</evidence>
<dbReference type="SUPFAM" id="SSF52540">
    <property type="entry name" value="P-loop containing nucleoside triphosphate hydrolases"/>
    <property type="match status" value="1"/>
</dbReference>
<keyword evidence="11 12" id="KW-0066">ATP synthesis</keyword>
<comment type="subcellular location">
    <subcellularLocation>
        <location evidence="12">Cell membrane</location>
        <topology evidence="12">Peripheral membrane protein</topology>
    </subcellularLocation>
    <subcellularLocation>
        <location evidence="1">Endomembrane system</location>
        <topology evidence="1">Peripheral membrane protein</topology>
    </subcellularLocation>
</comment>
<dbReference type="CDD" id="cd01134">
    <property type="entry name" value="V_A-ATPase_A"/>
    <property type="match status" value="1"/>
</dbReference>
<feature type="domain" description="ATPsynthase alpha/beta subunit barrel-sandwich" evidence="15">
    <location>
        <begin position="118"/>
        <end position="200"/>
    </location>
</feature>
<evidence type="ECO:0000256" key="4">
    <source>
        <dbReference type="ARBA" id="ARBA00022475"/>
    </source>
</evidence>
<dbReference type="CDD" id="cd18111">
    <property type="entry name" value="ATP-synt_V_A-type_alpha_C"/>
    <property type="match status" value="1"/>
</dbReference>
<dbReference type="InterPro" id="IPR022878">
    <property type="entry name" value="V-ATPase_asu"/>
</dbReference>
<keyword evidence="7 12" id="KW-0067">ATP-binding</keyword>
<keyword evidence="5 12" id="KW-0547">Nucleotide-binding</keyword>
<dbReference type="EC" id="7.1.2.2" evidence="12"/>
<evidence type="ECO:0000256" key="5">
    <source>
        <dbReference type="ARBA" id="ARBA00022741"/>
    </source>
</evidence>
<dbReference type="Gene3D" id="1.10.1140.10">
    <property type="entry name" value="Bovine Mitochondrial F1-atpase, Atp Synthase Beta Chain, Chain D, domain 3"/>
    <property type="match status" value="1"/>
</dbReference>
<evidence type="ECO:0000256" key="9">
    <source>
        <dbReference type="ARBA" id="ARBA00023065"/>
    </source>
</evidence>
<evidence type="ECO:0000256" key="8">
    <source>
        <dbReference type="ARBA" id="ARBA00022967"/>
    </source>
</evidence>
<dbReference type="NCBIfam" id="TIGR01043">
    <property type="entry name" value="ATP_syn_A_arch"/>
    <property type="match status" value="1"/>
</dbReference>
<dbReference type="KEGG" id="haad:MW046_08920"/>
<dbReference type="SUPFAM" id="SSF50615">
    <property type="entry name" value="N-terminal domain of alpha and beta subunits of F1 ATP synthase"/>
    <property type="match status" value="1"/>
</dbReference>
<evidence type="ECO:0000259" key="14">
    <source>
        <dbReference type="Pfam" id="PF02874"/>
    </source>
</evidence>
<comment type="subunit">
    <text evidence="12">Has multiple subunits with at least A(3), B(3), C, D, E, F, H, I and proteolipid K(x).</text>
</comment>
<dbReference type="PANTHER" id="PTHR43607:SF1">
    <property type="entry name" value="H(+)-TRANSPORTING TWO-SECTOR ATPASE"/>
    <property type="match status" value="1"/>
</dbReference>
<dbReference type="PROSITE" id="PS00152">
    <property type="entry name" value="ATPASE_ALPHA_BETA"/>
    <property type="match status" value="1"/>
</dbReference>
<keyword evidence="10 12" id="KW-0472">Membrane</keyword>
<dbReference type="InterPro" id="IPR027417">
    <property type="entry name" value="P-loop_NTPase"/>
</dbReference>
<dbReference type="InterPro" id="IPR036121">
    <property type="entry name" value="ATPase_F1/V1/A1_a/bsu_N_sf"/>
</dbReference>
<gene>
    <name evidence="12" type="primary">atpA</name>
    <name evidence="17" type="ORF">MW046_08920</name>
</gene>
<dbReference type="GO" id="GO:0012505">
    <property type="term" value="C:endomembrane system"/>
    <property type="evidence" value="ECO:0007669"/>
    <property type="project" value="UniProtKB-SubCell"/>
</dbReference>
<evidence type="ECO:0000256" key="10">
    <source>
        <dbReference type="ARBA" id="ARBA00023136"/>
    </source>
</evidence>
<accession>A0A8T9ZZA6</accession>
<dbReference type="InterPro" id="IPR023366">
    <property type="entry name" value="ATP_synth_asu-like_sf"/>
</dbReference>
<proteinExistence type="inferred from homology"/>
<sequence>MSQATQEQTVSDDGVIESVSGPVVTATDLDARMNDVVYVGEEGLMGEVIEIEGNITTIQVYEETSAVSPGEPVTNTGEPLTVDLGPGMLDTIYDGVQRPLDVLEDQMGAFLDRGVDAPGIDLEKTWEFTPSVEVGDEVGPGDVVGTVDETISIEHKVLVPPDFEGGEVESIEAGSFTVTEAVTTLDSGEEVTMHQEWPVREARPTVEKQTPTTPLVSGQRILDGLFPLAKGGTAAIPGPFGSGKTVTQQSLAKFADADIVVYVGCGERGNEMTEVIDDFPELPDPQTGNPLMARTCLIANTSNMPVAARESCVYTGITIAEYYRDMGYDVALMADSTSRWAEAMREISSRLEEMPGEEGYPAYLAARLSAFYERAGYFENVNGSEGSISVIGAVSPPGGDFSEPVTQNTLRIVKTFWALDADLAERRHFPAINWDESYSLYRSQLDPWFENEIADDWSETRQWAINTLDEESELQEIVQLVGKDALPEDQQLTLEVARYLREAWLQQNAFHDVDRYCPPEKTYQILTAIKAFNDEAFEALDAGVPVDEITSVDAVPRLNRIATTPDEEAAEFVSDLTDEITSQLREKY</sequence>
<feature type="domain" description="ATPase F1/V1/A1 complex alpha/beta subunit nucleotide-binding" evidence="13">
    <location>
        <begin position="218"/>
        <end position="439"/>
    </location>
</feature>
<dbReference type="AlphaFoldDB" id="A0A8T9ZZA6"/>
<dbReference type="InterPro" id="IPR004100">
    <property type="entry name" value="ATPase_F1/V1/A1_a/bsu_N"/>
</dbReference>
<dbReference type="GO" id="GO:0042777">
    <property type="term" value="P:proton motive force-driven plasma membrane ATP synthesis"/>
    <property type="evidence" value="ECO:0007669"/>
    <property type="project" value="UniProtKB-UniRule"/>
</dbReference>
<dbReference type="SUPFAM" id="SSF47917">
    <property type="entry name" value="C-terminal domain of alpha and beta subunits of F1 ATP synthase"/>
    <property type="match status" value="1"/>
</dbReference>
<dbReference type="Pfam" id="PF00006">
    <property type="entry name" value="ATP-synt_ab"/>
    <property type="match status" value="1"/>
</dbReference>
<dbReference type="GO" id="GO:0033178">
    <property type="term" value="C:proton-transporting two-sector ATPase complex, catalytic domain"/>
    <property type="evidence" value="ECO:0007669"/>
    <property type="project" value="InterPro"/>
</dbReference>
<dbReference type="EMBL" id="CP096019">
    <property type="protein sequence ID" value="UPM42085.1"/>
    <property type="molecule type" value="Genomic_DNA"/>
</dbReference>
<name>A0A8T9ZZA6_9EURY</name>
<dbReference type="Gene3D" id="2.40.30.20">
    <property type="match status" value="1"/>
</dbReference>
<dbReference type="NCBIfam" id="NF003220">
    <property type="entry name" value="PRK04192.1"/>
    <property type="match status" value="1"/>
</dbReference>
<dbReference type="GO" id="GO:0046933">
    <property type="term" value="F:proton-transporting ATP synthase activity, rotational mechanism"/>
    <property type="evidence" value="ECO:0007669"/>
    <property type="project" value="UniProtKB-UniRule"/>
</dbReference>
<comment type="function">
    <text evidence="12">Component of the A-type ATP synthase that produces ATP from ADP in the presence of a proton gradient across the membrane. The A chain is the catalytic subunit.</text>
</comment>